<gene>
    <name evidence="2" type="ORF">ACFPYL_08025</name>
</gene>
<sequence>MPRRAVLCVLVVLVVAGSVAGCSSDDDLQGECAARILVGGEVFRPVNGMNVPRRGTARDEGAWVGCDGSEQPSMGTVDVYEVEGADPGDVLLAAEEGGDYVYMRESIPWAERPQLVVDRARYVPCTGPATLTGRWLWIDPEDVPDQEDLAAVHPPYTAALQAREGTGIGLDRWAEVMVPVEITAATRPAPDETLLRQVLEDDVPVTVRLACRGTDFEAVRIAPAR</sequence>
<keyword evidence="3" id="KW-1185">Reference proteome</keyword>
<evidence type="ECO:0008006" key="4">
    <source>
        <dbReference type="Google" id="ProtNLM"/>
    </source>
</evidence>
<evidence type="ECO:0000313" key="3">
    <source>
        <dbReference type="Proteomes" id="UP001596135"/>
    </source>
</evidence>
<keyword evidence="1" id="KW-0732">Signal</keyword>
<dbReference type="Proteomes" id="UP001596135">
    <property type="component" value="Unassembled WGS sequence"/>
</dbReference>
<organism evidence="2 3">
    <name type="scientific">Nocardioides hankookensis</name>
    <dbReference type="NCBI Taxonomy" id="443157"/>
    <lineage>
        <taxon>Bacteria</taxon>
        <taxon>Bacillati</taxon>
        <taxon>Actinomycetota</taxon>
        <taxon>Actinomycetes</taxon>
        <taxon>Propionibacteriales</taxon>
        <taxon>Nocardioidaceae</taxon>
        <taxon>Nocardioides</taxon>
    </lineage>
</organism>
<evidence type="ECO:0000313" key="2">
    <source>
        <dbReference type="EMBL" id="MFC6043018.1"/>
    </source>
</evidence>
<feature type="signal peptide" evidence="1">
    <location>
        <begin position="1"/>
        <end position="20"/>
    </location>
</feature>
<feature type="chain" id="PRO_5047225877" description="Lipoprotein" evidence="1">
    <location>
        <begin position="21"/>
        <end position="225"/>
    </location>
</feature>
<dbReference type="RefSeq" id="WP_379152727.1">
    <property type="nucleotide sequence ID" value="NZ_JBHSRJ010000004.1"/>
</dbReference>
<name>A0ABW1LH57_9ACTN</name>
<reference evidence="3" key="1">
    <citation type="journal article" date="2019" name="Int. J. Syst. Evol. Microbiol.">
        <title>The Global Catalogue of Microorganisms (GCM) 10K type strain sequencing project: providing services to taxonomists for standard genome sequencing and annotation.</title>
        <authorList>
            <consortium name="The Broad Institute Genomics Platform"/>
            <consortium name="The Broad Institute Genome Sequencing Center for Infectious Disease"/>
            <person name="Wu L."/>
            <person name="Ma J."/>
        </authorList>
    </citation>
    <scope>NUCLEOTIDE SEQUENCE [LARGE SCALE GENOMIC DNA]</scope>
    <source>
        <strain evidence="3">CCUG 54522</strain>
    </source>
</reference>
<protein>
    <recommendedName>
        <fullName evidence="4">Lipoprotein</fullName>
    </recommendedName>
</protein>
<dbReference type="EMBL" id="JBHSRJ010000004">
    <property type="protein sequence ID" value="MFC6043018.1"/>
    <property type="molecule type" value="Genomic_DNA"/>
</dbReference>
<evidence type="ECO:0000256" key="1">
    <source>
        <dbReference type="SAM" id="SignalP"/>
    </source>
</evidence>
<proteinExistence type="predicted"/>
<comment type="caution">
    <text evidence="2">The sequence shown here is derived from an EMBL/GenBank/DDBJ whole genome shotgun (WGS) entry which is preliminary data.</text>
</comment>
<accession>A0ABW1LH57</accession>
<dbReference type="PROSITE" id="PS51257">
    <property type="entry name" value="PROKAR_LIPOPROTEIN"/>
    <property type="match status" value="1"/>
</dbReference>